<accession>B9SLV7</accession>
<dbReference type="Pfam" id="PF26130">
    <property type="entry name" value="PB1-like"/>
    <property type="match status" value="1"/>
</dbReference>
<dbReference type="EMBL" id="EQ974022">
    <property type="protein sequence ID" value="EEF35403.1"/>
    <property type="molecule type" value="Genomic_DNA"/>
</dbReference>
<evidence type="ECO:0000313" key="4">
    <source>
        <dbReference type="Proteomes" id="UP000008311"/>
    </source>
</evidence>
<protein>
    <recommendedName>
        <fullName evidence="2">PB1-like domain-containing protein</fullName>
    </recommendedName>
</protein>
<evidence type="ECO:0000256" key="1">
    <source>
        <dbReference type="SAM" id="MobiDB-lite"/>
    </source>
</evidence>
<name>B9SLV7_RICCO</name>
<feature type="domain" description="PB1-like" evidence="2">
    <location>
        <begin position="5"/>
        <end position="56"/>
    </location>
</feature>
<proteinExistence type="predicted"/>
<dbReference type="InParanoid" id="B9SLV7"/>
<dbReference type="Proteomes" id="UP000008311">
    <property type="component" value="Unassembled WGS sequence"/>
</dbReference>
<gene>
    <name evidence="3" type="ORF">RCOM_1557930</name>
</gene>
<organism evidence="3 4">
    <name type="scientific">Ricinus communis</name>
    <name type="common">Castor bean</name>
    <dbReference type="NCBI Taxonomy" id="3988"/>
    <lineage>
        <taxon>Eukaryota</taxon>
        <taxon>Viridiplantae</taxon>
        <taxon>Streptophyta</taxon>
        <taxon>Embryophyta</taxon>
        <taxon>Tracheophyta</taxon>
        <taxon>Spermatophyta</taxon>
        <taxon>Magnoliopsida</taxon>
        <taxon>eudicotyledons</taxon>
        <taxon>Gunneridae</taxon>
        <taxon>Pentapetalae</taxon>
        <taxon>rosids</taxon>
        <taxon>fabids</taxon>
        <taxon>Malpighiales</taxon>
        <taxon>Euphorbiaceae</taxon>
        <taxon>Acalyphoideae</taxon>
        <taxon>Acalypheae</taxon>
        <taxon>Ricinus</taxon>
    </lineage>
</organism>
<sequence>MAKSEKVYANGEIKPKHGIDPDRFGYLSLEDEVKKLGYNGWDKLTYRVPVAMLEYVSKGHGMINLFVEGGRVVQKIMPINNEIMVGNIANIVNEVEEIKLKGEYEGVDVNVALESKEKALVRSGYGVRVFEETGNIYTRSTTRGGRSRRGDGGVRGGRTS</sequence>
<dbReference type="InterPro" id="IPR058594">
    <property type="entry name" value="PB1-like_dom_pln"/>
</dbReference>
<reference evidence="4" key="1">
    <citation type="journal article" date="2010" name="Nat. Biotechnol.">
        <title>Draft genome sequence of the oilseed species Ricinus communis.</title>
        <authorList>
            <person name="Chan A.P."/>
            <person name="Crabtree J."/>
            <person name="Zhao Q."/>
            <person name="Lorenzi H."/>
            <person name="Orvis J."/>
            <person name="Puiu D."/>
            <person name="Melake-Berhan A."/>
            <person name="Jones K.M."/>
            <person name="Redman J."/>
            <person name="Chen G."/>
            <person name="Cahoon E.B."/>
            <person name="Gedil M."/>
            <person name="Stanke M."/>
            <person name="Haas B.J."/>
            <person name="Wortman J.R."/>
            <person name="Fraser-Liggett C.M."/>
            <person name="Ravel J."/>
            <person name="Rabinowicz P.D."/>
        </authorList>
    </citation>
    <scope>NUCLEOTIDE SEQUENCE [LARGE SCALE GENOMIC DNA]</scope>
    <source>
        <strain evidence="4">cv. Hale</strain>
    </source>
</reference>
<evidence type="ECO:0000313" key="3">
    <source>
        <dbReference type="EMBL" id="EEF35403.1"/>
    </source>
</evidence>
<dbReference type="AlphaFoldDB" id="B9SLV7"/>
<evidence type="ECO:0000259" key="2">
    <source>
        <dbReference type="Pfam" id="PF26130"/>
    </source>
</evidence>
<feature type="region of interest" description="Disordered" evidence="1">
    <location>
        <begin position="138"/>
        <end position="160"/>
    </location>
</feature>
<keyword evidence="4" id="KW-1185">Reference proteome</keyword>